<reference evidence="3 5" key="1">
    <citation type="journal article" date="2004" name="Proc. Natl. Acad. Sci. U.S.A.">
        <title>Genetic organization of the psbAD region in phages infecting marine Synechococcus strains.</title>
        <authorList>
            <person name="Millard A."/>
            <person name="Clokie M.R."/>
            <person name="Shub D.A."/>
            <person name="Mann N.H."/>
        </authorList>
    </citation>
    <scope>NUCLEOTIDE SEQUENCE [LARGE SCALE GENOMIC DNA]</scope>
</reference>
<dbReference type="EMBL" id="AJ630128">
    <property type="protein sequence ID" value="CAF34144.1"/>
    <property type="molecule type" value="Genomic_DNA"/>
</dbReference>
<keyword evidence="5" id="KW-1185">Reference proteome</keyword>
<reference evidence="4 6" key="3">
    <citation type="journal article" date="2015" name="PLoS ONE">
        <title>Spontaneous Deletion of an "ORFanage" Region Facilitates Host Adaptation in a "Photosynthetic" Cyanophage.</title>
        <authorList>
            <person name="Puxty R.J."/>
            <person name="Perez-Sepulveda B."/>
            <person name="Rihtman B."/>
            <person name="Evans D.J."/>
            <person name="Millard A.D."/>
            <person name="Scanlan D.J."/>
        </authorList>
    </citation>
    <scope>NUCLEOTIDE SEQUENCE [LARGE SCALE GENOMIC DNA]</scope>
</reference>
<protein>
    <submittedName>
        <fullName evidence="3">Baseplate wedge</fullName>
    </submittedName>
</protein>
<dbReference type="Proteomes" id="UP000000994">
    <property type="component" value="Segment"/>
</dbReference>
<evidence type="ECO:0000313" key="3">
    <source>
        <dbReference type="EMBL" id="CAF34144.1"/>
    </source>
</evidence>
<organism evidence="3 5">
    <name type="scientific">Synechococcus phage S-PM2</name>
    <dbReference type="NCBI Taxonomy" id="238854"/>
    <lineage>
        <taxon>Viruses</taxon>
        <taxon>Duplodnaviria</taxon>
        <taxon>Heunggongvirae</taxon>
        <taxon>Uroviricota</taxon>
        <taxon>Caudoviricetes</taxon>
        <taxon>Pantevenvirales</taxon>
        <taxon>Kyanoviridae</taxon>
        <taxon>Nodensvirus</taxon>
        <taxon>Nodensvirus spm2</taxon>
    </lineage>
</organism>
<dbReference type="Pfam" id="PF21379">
    <property type="entry name" value="Gp6-like_1st"/>
    <property type="match status" value="1"/>
</dbReference>
<dbReference type="GeneID" id="3260454"/>
<feature type="domain" description="Baseplate wedge protein gp6 C-terminal" evidence="2">
    <location>
        <begin position="396"/>
        <end position="468"/>
    </location>
</feature>
<dbReference type="OrthoDB" id="668at10239"/>
<accession>Q5GQU0</accession>
<name>Q5GQU0_BPSYP</name>
<dbReference type="Pfam" id="PF21871">
    <property type="entry name" value="Gp6_C-III"/>
    <property type="match status" value="1"/>
</dbReference>
<dbReference type="Proteomes" id="UP000246186">
    <property type="component" value="Genome"/>
</dbReference>
<evidence type="ECO:0000259" key="1">
    <source>
        <dbReference type="Pfam" id="PF21379"/>
    </source>
</evidence>
<evidence type="ECO:0000313" key="4">
    <source>
        <dbReference type="EMBL" id="CFW42208.1"/>
    </source>
</evidence>
<evidence type="ECO:0000313" key="5">
    <source>
        <dbReference type="Proteomes" id="UP000000994"/>
    </source>
</evidence>
<proteinExistence type="predicted"/>
<feature type="domain" description="Baseplate wedge protein gp6-like N-terminal helical" evidence="1">
    <location>
        <begin position="11"/>
        <end position="83"/>
    </location>
</feature>
<dbReference type="InterPro" id="IPR049026">
    <property type="entry name" value="Gp6-like_N"/>
</dbReference>
<gene>
    <name evidence="3" type="primary">gp6</name>
    <name evidence="4" type="ORF">S-PM2d080</name>
    <name evidence="3" type="ORF">S-PM2p080</name>
</gene>
<dbReference type="InterPro" id="IPR054065">
    <property type="entry name" value="Gp6_C-III"/>
</dbReference>
<sequence>MPYVQLSNLDFNDIKTALKEYLRSQTDFTDFDFEGSVWSNLLDVLAYNTYYTAFNTNMVLNETFLDSATLRDNVVALAKQLGYRPKSAVAPKAVLNFRVNFPVSGPNEIILKRGTGFTSTYDTEVYNFVAVEDIKALVQNNTAVFTNIPLYEGNFVTDTYTVNSNKNQRYIIKNPSADTSTIRVRVFPSEQSTVGEVYARVDNILSIDGTSNIYYLEEIEDEQYEIFFGDGVLGKRIESGNQIEITYLSTNGPDANGARSFTFNGVLEDPQGNSNYNYSILYSSATDLLESASGGATIESIKKIKFNAPRYYGTQSRAVTAQDYAAIVREIYPAIADIITFGGEEDDPPEYGKVKIVVKPSTANRLSSATKKQIADALKPYMVASVVPDIIDASILYVEMNSSIYYDKTKTNQTADEIRSKVISALETYISGSDTEKFNGKFRYSKFVGVIDDADRSINSNLTTIKMRKDFYPSINNKFFYEICFQNAFDDSCEEDVIVQSSGFKVSEYPLFTVFLEDRMGKMVLYRIDSITGEKIVLNDSVGTVDYKKGEIRLFDLTIIEGSFFDNRIEIRTIPLSNDIRATREVYLDVDIPKSSFTIYTE</sequence>
<reference evidence="4" key="4">
    <citation type="submission" date="2015-02" db="EMBL/GenBank/DDBJ databases">
        <authorList>
            <person name="Chooi Y.-H."/>
        </authorList>
    </citation>
    <scope>NUCLEOTIDE SEQUENCE</scope>
</reference>
<evidence type="ECO:0000259" key="2">
    <source>
        <dbReference type="Pfam" id="PF21871"/>
    </source>
</evidence>
<dbReference type="RefSeq" id="YP_195114.1">
    <property type="nucleotide sequence ID" value="NC_006820.1"/>
</dbReference>
<dbReference type="Gene3D" id="3.30.300.200">
    <property type="match status" value="1"/>
</dbReference>
<reference evidence="3 5" key="2">
    <citation type="journal article" date="2005" name="J. Bacteriol.">
        <title>The genome of S-PM2, a 'photosynthetic' T4-type bacteriophage that infects marine Synechococcus strains.</title>
        <authorList>
            <person name="Mann N.H."/>
            <person name="Clokie M.R."/>
            <person name="Millard A."/>
            <person name="Cook A."/>
            <person name="Wilson W.H."/>
            <person name="Wheatley P.J."/>
            <person name="Letarov A."/>
            <person name="Krisch H.M."/>
        </authorList>
    </citation>
    <scope>NUCLEOTIDE SEQUENCE</scope>
</reference>
<dbReference type="KEGG" id="vg:3260454"/>
<evidence type="ECO:0000313" key="6">
    <source>
        <dbReference type="Proteomes" id="UP000246186"/>
    </source>
</evidence>
<dbReference type="EMBL" id="LN828717">
    <property type="protein sequence ID" value="CFW42208.1"/>
    <property type="molecule type" value="Genomic_DNA"/>
</dbReference>
<organismHost>
    <name type="scientific">Synechococcus</name>
    <dbReference type="NCBI Taxonomy" id="1129"/>
</organismHost>